<reference evidence="2" key="1">
    <citation type="submission" date="2022-10" db="EMBL/GenBank/DDBJ databases">
        <authorList>
            <person name="Chen Y."/>
            <person name="Dougan E. K."/>
            <person name="Chan C."/>
            <person name="Rhodes N."/>
            <person name="Thang M."/>
        </authorList>
    </citation>
    <scope>NUCLEOTIDE SEQUENCE</scope>
</reference>
<evidence type="ECO:0000313" key="2">
    <source>
        <dbReference type="EMBL" id="CAI3985132.1"/>
    </source>
</evidence>
<sequence>GDLTSMPTNFGFKVQTDAQWSGFQPAPAEGSESQPSALLSCETAEVVLCAESAEERRRWLQDIAAELRRARARCLRMCPAVRTEDWGHEALLAEGLQNEHNANRYALALQAAIDRISDQSQ</sequence>
<dbReference type="OrthoDB" id="438440at2759"/>
<gene>
    <name evidence="2" type="ORF">C1SCF055_LOCUS12615</name>
</gene>
<protein>
    <submittedName>
        <fullName evidence="4">Sn-1-specific diacylglycerol lipase</fullName>
    </submittedName>
</protein>
<comment type="caution">
    <text evidence="2">The sequence shown here is derived from an EMBL/GenBank/DDBJ whole genome shotgun (WGS) entry which is preliminary data.</text>
</comment>
<evidence type="ECO:0000313" key="3">
    <source>
        <dbReference type="EMBL" id="CAL1138507.1"/>
    </source>
</evidence>
<organism evidence="2">
    <name type="scientific">Cladocopium goreaui</name>
    <dbReference type="NCBI Taxonomy" id="2562237"/>
    <lineage>
        <taxon>Eukaryota</taxon>
        <taxon>Sar</taxon>
        <taxon>Alveolata</taxon>
        <taxon>Dinophyceae</taxon>
        <taxon>Suessiales</taxon>
        <taxon>Symbiodiniaceae</taxon>
        <taxon>Cladocopium</taxon>
    </lineage>
</organism>
<feature type="non-terminal residue" evidence="2">
    <location>
        <position position="121"/>
    </location>
</feature>
<keyword evidence="5" id="KW-1185">Reference proteome</keyword>
<proteinExistence type="predicted"/>
<dbReference type="PROSITE" id="PS50003">
    <property type="entry name" value="PH_DOMAIN"/>
    <property type="match status" value="1"/>
</dbReference>
<dbReference type="SUPFAM" id="SSF50729">
    <property type="entry name" value="PH domain-like"/>
    <property type="match status" value="1"/>
</dbReference>
<feature type="domain" description="PH" evidence="1">
    <location>
        <begin position="1"/>
        <end position="68"/>
    </location>
</feature>
<dbReference type="Proteomes" id="UP001152797">
    <property type="component" value="Unassembled WGS sequence"/>
</dbReference>
<dbReference type="EMBL" id="CAMXCT030000958">
    <property type="protein sequence ID" value="CAL4772444.1"/>
    <property type="molecule type" value="Genomic_DNA"/>
</dbReference>
<accession>A0A9P1FSU0</accession>
<name>A0A9P1FSU0_9DINO</name>
<evidence type="ECO:0000259" key="1">
    <source>
        <dbReference type="PROSITE" id="PS50003"/>
    </source>
</evidence>
<dbReference type="InterPro" id="IPR001849">
    <property type="entry name" value="PH_domain"/>
</dbReference>
<dbReference type="EMBL" id="CAMXCT020000958">
    <property type="protein sequence ID" value="CAL1138507.1"/>
    <property type="molecule type" value="Genomic_DNA"/>
</dbReference>
<dbReference type="EMBL" id="CAMXCT010000958">
    <property type="protein sequence ID" value="CAI3985132.1"/>
    <property type="molecule type" value="Genomic_DNA"/>
</dbReference>
<dbReference type="AlphaFoldDB" id="A0A9P1FSU0"/>
<evidence type="ECO:0000313" key="4">
    <source>
        <dbReference type="EMBL" id="CAL4772444.1"/>
    </source>
</evidence>
<reference evidence="3" key="2">
    <citation type="submission" date="2024-04" db="EMBL/GenBank/DDBJ databases">
        <authorList>
            <person name="Chen Y."/>
            <person name="Shah S."/>
            <person name="Dougan E. K."/>
            <person name="Thang M."/>
            <person name="Chan C."/>
        </authorList>
    </citation>
    <scope>NUCLEOTIDE SEQUENCE [LARGE SCALE GENOMIC DNA]</scope>
</reference>
<evidence type="ECO:0000313" key="5">
    <source>
        <dbReference type="Proteomes" id="UP001152797"/>
    </source>
</evidence>